<dbReference type="GO" id="GO:0031012">
    <property type="term" value="C:extracellular matrix"/>
    <property type="evidence" value="ECO:0007669"/>
    <property type="project" value="TreeGrafter"/>
</dbReference>
<dbReference type="Pfam" id="PF08742">
    <property type="entry name" value="C8"/>
    <property type="match status" value="1"/>
</dbReference>
<dbReference type="InterPro" id="IPR036084">
    <property type="entry name" value="Ser_inhib-like_sf"/>
</dbReference>
<reference evidence="5" key="2">
    <citation type="submission" date="2025-09" db="UniProtKB">
        <authorList>
            <consortium name="Ensembl"/>
        </authorList>
    </citation>
    <scope>IDENTIFICATION</scope>
</reference>
<dbReference type="PANTHER" id="PTHR11339:SF371">
    <property type="entry name" value="MUCIN-2"/>
    <property type="match status" value="1"/>
</dbReference>
<evidence type="ECO:0000313" key="6">
    <source>
        <dbReference type="Proteomes" id="UP000261420"/>
    </source>
</evidence>
<name>A0A3B4V9R7_SERDU</name>
<sequence length="460" mass="51733">NHVNSICSTWGRGHFKTFDGNVYQFPGMCEYNLASDCHETYQEFSVHIRRKEEGGNPIVSYVVVTINDLSFHLSKNLVNVNDQLVKLPFYQGGVQVEKNAVYIKLQSSVGLTVMWYLGDSVMVELDRDYANRTCGLCGDFNGVLVNEFIHNGRQISPIEFGTKQKVHLPNDDCEDPFEEEDDSREARSQTSCDQMLHSESWSSCTKLIDPEPYIQTCVQDMCGCPNTTNDFCVCSTLSEFSRECLHAGGQPPNWRTHQFCAKQCLYNMVYEESGSPCIDTCKNQGTSSMCEHHRLDGCVCPPGTVFDDISNRGCIAQSKCQCYHKKIYNPGEVYRQDQDECTCLKGGWVCKSLETPATCAVEEGSHVTTFDGKTYTFHGDCYYTLAKVESKDDASPKFTIMVQLVPCANQEFDTCLKTLKILLNNDRNNVLMFTSDGTVKQNMQPISLPYHTGGSDNKKP</sequence>
<feature type="domain" description="VWFD" evidence="4">
    <location>
        <begin position="5"/>
        <end position="174"/>
    </location>
</feature>
<feature type="domain" description="VWFD" evidence="4">
    <location>
        <begin position="357"/>
        <end position="460"/>
    </location>
</feature>
<dbReference type="GO" id="GO:0005615">
    <property type="term" value="C:extracellular space"/>
    <property type="evidence" value="ECO:0007669"/>
    <property type="project" value="TreeGrafter"/>
</dbReference>
<evidence type="ECO:0000256" key="3">
    <source>
        <dbReference type="ARBA" id="ARBA00023180"/>
    </source>
</evidence>
<dbReference type="Pfam" id="PF01826">
    <property type="entry name" value="TIL"/>
    <property type="match status" value="1"/>
</dbReference>
<dbReference type="SMART" id="SM00832">
    <property type="entry name" value="C8"/>
    <property type="match status" value="1"/>
</dbReference>
<dbReference type="InterPro" id="IPR050780">
    <property type="entry name" value="Mucin_vWF_Thrombospondin_sf"/>
</dbReference>
<keyword evidence="2" id="KW-1015">Disulfide bond</keyword>
<reference evidence="5" key="1">
    <citation type="submission" date="2025-08" db="UniProtKB">
        <authorList>
            <consortium name="Ensembl"/>
        </authorList>
    </citation>
    <scope>IDENTIFICATION</scope>
</reference>
<organism evidence="5 6">
    <name type="scientific">Seriola dumerili</name>
    <name type="common">Greater amberjack</name>
    <name type="synonym">Caranx dumerili</name>
    <dbReference type="NCBI Taxonomy" id="41447"/>
    <lineage>
        <taxon>Eukaryota</taxon>
        <taxon>Metazoa</taxon>
        <taxon>Chordata</taxon>
        <taxon>Craniata</taxon>
        <taxon>Vertebrata</taxon>
        <taxon>Euteleostomi</taxon>
        <taxon>Actinopterygii</taxon>
        <taxon>Neopterygii</taxon>
        <taxon>Teleostei</taxon>
        <taxon>Neoteleostei</taxon>
        <taxon>Acanthomorphata</taxon>
        <taxon>Carangaria</taxon>
        <taxon>Carangiformes</taxon>
        <taxon>Carangidae</taxon>
        <taxon>Seriola</taxon>
    </lineage>
</organism>
<dbReference type="AlphaFoldDB" id="A0A3B4V9R7"/>
<evidence type="ECO:0000313" key="5">
    <source>
        <dbReference type="Ensembl" id="ENSSDUP00000027563.1"/>
    </source>
</evidence>
<dbReference type="InterPro" id="IPR014853">
    <property type="entry name" value="VWF/SSPO/ZAN-like_Cys-rich_dom"/>
</dbReference>
<evidence type="ECO:0000256" key="1">
    <source>
        <dbReference type="ARBA" id="ARBA00022737"/>
    </source>
</evidence>
<protein>
    <recommendedName>
        <fullName evidence="4">VWFD domain-containing protein</fullName>
    </recommendedName>
</protein>
<dbReference type="InterPro" id="IPR002919">
    <property type="entry name" value="TIL_dom"/>
</dbReference>
<evidence type="ECO:0000256" key="2">
    <source>
        <dbReference type="ARBA" id="ARBA00023157"/>
    </source>
</evidence>
<dbReference type="Proteomes" id="UP000261420">
    <property type="component" value="Unplaced"/>
</dbReference>
<dbReference type="PANTHER" id="PTHR11339">
    <property type="entry name" value="EXTRACELLULAR MATRIX GLYCOPROTEIN RELATED"/>
    <property type="match status" value="1"/>
</dbReference>
<dbReference type="Gene3D" id="2.10.25.10">
    <property type="entry name" value="Laminin"/>
    <property type="match status" value="1"/>
</dbReference>
<dbReference type="GeneTree" id="ENSGT00940000164871"/>
<dbReference type="Pfam" id="PF00094">
    <property type="entry name" value="VWD"/>
    <property type="match status" value="2"/>
</dbReference>
<dbReference type="STRING" id="41447.ENSSDUP00000027563"/>
<accession>A0A3B4V9R7</accession>
<dbReference type="PROSITE" id="PS51233">
    <property type="entry name" value="VWFD"/>
    <property type="match status" value="2"/>
</dbReference>
<evidence type="ECO:0000259" key="4">
    <source>
        <dbReference type="PROSITE" id="PS51233"/>
    </source>
</evidence>
<dbReference type="SMART" id="SM00215">
    <property type="entry name" value="VWC_out"/>
    <property type="match status" value="1"/>
</dbReference>
<keyword evidence="6" id="KW-1185">Reference proteome</keyword>
<dbReference type="SUPFAM" id="SSF57567">
    <property type="entry name" value="Serine protease inhibitors"/>
    <property type="match status" value="1"/>
</dbReference>
<dbReference type="InterPro" id="IPR001846">
    <property type="entry name" value="VWF_type-D"/>
</dbReference>
<dbReference type="Ensembl" id="ENSSDUT00000028047.1">
    <property type="protein sequence ID" value="ENSSDUP00000027563.1"/>
    <property type="gene ID" value="ENSSDUG00000019906.1"/>
</dbReference>
<proteinExistence type="predicted"/>
<dbReference type="OMA" id="NHEVYIQ"/>
<keyword evidence="1" id="KW-0677">Repeat</keyword>
<dbReference type="InterPro" id="IPR001007">
    <property type="entry name" value="VWF_dom"/>
</dbReference>
<keyword evidence="3" id="KW-0325">Glycoprotein</keyword>
<dbReference type="CDD" id="cd19941">
    <property type="entry name" value="TIL"/>
    <property type="match status" value="1"/>
</dbReference>
<dbReference type="SMART" id="SM00216">
    <property type="entry name" value="VWD"/>
    <property type="match status" value="1"/>
</dbReference>